<feature type="compositionally biased region" description="Acidic residues" evidence="1">
    <location>
        <begin position="1154"/>
        <end position="1182"/>
    </location>
</feature>
<organism evidence="3 4">
    <name type="scientific">Mycena albidolilacea</name>
    <dbReference type="NCBI Taxonomy" id="1033008"/>
    <lineage>
        <taxon>Eukaryota</taxon>
        <taxon>Fungi</taxon>
        <taxon>Dikarya</taxon>
        <taxon>Basidiomycota</taxon>
        <taxon>Agaricomycotina</taxon>
        <taxon>Agaricomycetes</taxon>
        <taxon>Agaricomycetidae</taxon>
        <taxon>Agaricales</taxon>
        <taxon>Marasmiineae</taxon>
        <taxon>Mycenaceae</taxon>
        <taxon>Mycena</taxon>
    </lineage>
</organism>
<evidence type="ECO:0000259" key="2">
    <source>
        <dbReference type="Pfam" id="PF18803"/>
    </source>
</evidence>
<name>A0AAD7A3S4_9AGAR</name>
<dbReference type="Proteomes" id="UP001218218">
    <property type="component" value="Unassembled WGS sequence"/>
</dbReference>
<comment type="caution">
    <text evidence="3">The sequence shown here is derived from an EMBL/GenBank/DDBJ whole genome shotgun (WGS) entry which is preliminary data.</text>
</comment>
<protein>
    <recommendedName>
        <fullName evidence="2">CxC2-like cysteine cluster KDZ transposase-associated domain-containing protein</fullName>
    </recommendedName>
</protein>
<reference evidence="3" key="1">
    <citation type="submission" date="2023-03" db="EMBL/GenBank/DDBJ databases">
        <title>Massive genome expansion in bonnet fungi (Mycena s.s.) driven by repeated elements and novel gene families across ecological guilds.</title>
        <authorList>
            <consortium name="Lawrence Berkeley National Laboratory"/>
            <person name="Harder C.B."/>
            <person name="Miyauchi S."/>
            <person name="Viragh M."/>
            <person name="Kuo A."/>
            <person name="Thoen E."/>
            <person name="Andreopoulos B."/>
            <person name="Lu D."/>
            <person name="Skrede I."/>
            <person name="Drula E."/>
            <person name="Henrissat B."/>
            <person name="Morin E."/>
            <person name="Kohler A."/>
            <person name="Barry K."/>
            <person name="LaButti K."/>
            <person name="Morin E."/>
            <person name="Salamov A."/>
            <person name="Lipzen A."/>
            <person name="Mereny Z."/>
            <person name="Hegedus B."/>
            <person name="Baldrian P."/>
            <person name="Stursova M."/>
            <person name="Weitz H."/>
            <person name="Taylor A."/>
            <person name="Grigoriev I.V."/>
            <person name="Nagy L.G."/>
            <person name="Martin F."/>
            <person name="Kauserud H."/>
        </authorList>
    </citation>
    <scope>NUCLEOTIDE SEQUENCE</scope>
    <source>
        <strain evidence="3">CBHHK002</strain>
    </source>
</reference>
<feature type="domain" description="CxC2-like cysteine cluster KDZ transposase-associated" evidence="2">
    <location>
        <begin position="338"/>
        <end position="439"/>
    </location>
</feature>
<dbReference type="EMBL" id="JARIHO010000016">
    <property type="protein sequence ID" value="KAJ7348997.1"/>
    <property type="molecule type" value="Genomic_DNA"/>
</dbReference>
<dbReference type="InterPro" id="IPR040521">
    <property type="entry name" value="KDZ"/>
</dbReference>
<keyword evidence="4" id="KW-1185">Reference proteome</keyword>
<dbReference type="Pfam" id="PF18803">
    <property type="entry name" value="CxC2"/>
    <property type="match status" value="1"/>
</dbReference>
<accession>A0AAD7A3S4</accession>
<feature type="region of interest" description="Disordered" evidence="1">
    <location>
        <begin position="199"/>
        <end position="265"/>
    </location>
</feature>
<feature type="compositionally biased region" description="Polar residues" evidence="1">
    <location>
        <begin position="221"/>
        <end position="234"/>
    </location>
</feature>
<dbReference type="AlphaFoldDB" id="A0AAD7A3S4"/>
<dbReference type="Pfam" id="PF18758">
    <property type="entry name" value="KDZ"/>
    <property type="match status" value="1"/>
</dbReference>
<evidence type="ECO:0000313" key="4">
    <source>
        <dbReference type="Proteomes" id="UP001218218"/>
    </source>
</evidence>
<evidence type="ECO:0000256" key="1">
    <source>
        <dbReference type="SAM" id="MobiDB-lite"/>
    </source>
</evidence>
<sequence length="1191" mass="135744">MQTGLIDGITFNGGFHNDTNLFEARNEDELREKARVRMATYAIKDSGQLADEVAARIKQAHTKYRDKNRDYLKFKARLRCQEAFIANHGIEAHRKRIAEERARDDQNVGRVPNANANIHPASNPVFHCVILPKTVPTRPLTTWVIPQLKGGSLCLANASNSSGPSVSTHTFNVDELITPEEAPIESYVNRLSGNGRRIVREPIRVEPPSPVKRARLGEPTPSATDASPPQTNNNDADRYTMTPDNYGDDNDSPPVLPLPQMPNPKCLEPSDKTMAKWMRLMRNIYLVQLLRRDGCVDASSSECQRCGGDSPQFRCQECAGGLLLCKEWNGIFFEKTTLRTLGQRIQLGHPPQERCTRPQAAHVNFVVLHDNGIHTVDLDFCACDSPLHAEHYIQLLRDGRPQMAATFLVLDQVHLHTLQAKTMAYDFYTVLECLTSNAGVKLPDRYQIFLQMARQYRHLLMLKRAGRSHDSSGVWGTGAGELAIECPVCPDPKVNLHEGWENALPEDQFLYVLFIALNACFRLKRRMISSEFKDPRLGTGWAYVTENVPYRHFLLTVTDQKEMSTCSGLAALDYANTKFSRGYSTTGVGMGVCAWHKFVQPNGVGDLQRGEHFTNMDYIFGSILRHKDLHLRKLISYDIVCQWWKYLLEHLRNLPVLVRITIILTMFRFVIPKMHIHAHTLTDGEGIERLWSNIGAIATSTHVSRPGARHDMLDDHWNFWNWLKTIGLLAILCRQLDNARKEQVKQREGFELFTLQQAKQVPAWKEMVEEFEADETKKNPYEVKITGLTEAEVRLKFAQEEEEEAKNGVPALHEATPSSFIAAGLELEEQHTDTGRTEESGNDRHGADETGCACGGLAEDTPLMLPSALAPEECENSGCLKGVLKIEDDMRAAQCHTALPRLRNQLHIKWRLLLYKKHNSWHQGMNTWSCTILARNESKIQLHSKKFQMAWQARLQIAWGEKSKVGWPQLKKEDIRCMQDAEMLSRNAKKRRKANERQVRKESEMHEDGLLPQVEENEDNKMVARGGENMRKVSWIWTVAGTAGTDEELEDALRIEWAKAWARSRRWTEEVCLLEEEWRRLPLTYAHRERLWIQRAVAVPVEQGLPFPEAQGQVTYATNRRSSFAIWLGGRKRPGQRRSSRRDPIISVNNDESVWPDDELDDNDNEAEDDDEWGDIESDEELLMGGEVDKD</sequence>
<gene>
    <name evidence="3" type="ORF">DFH08DRAFT_807585</name>
</gene>
<proteinExistence type="predicted"/>
<evidence type="ECO:0000313" key="3">
    <source>
        <dbReference type="EMBL" id="KAJ7348997.1"/>
    </source>
</evidence>
<feature type="compositionally biased region" description="Basic and acidic residues" evidence="1">
    <location>
        <begin position="995"/>
        <end position="1006"/>
    </location>
</feature>
<feature type="region of interest" description="Disordered" evidence="1">
    <location>
        <begin position="987"/>
        <end position="1006"/>
    </location>
</feature>
<dbReference type="InterPro" id="IPR041457">
    <property type="entry name" value="CxC2_KDZ-assoc"/>
</dbReference>
<feature type="region of interest" description="Disordered" evidence="1">
    <location>
        <begin position="1132"/>
        <end position="1191"/>
    </location>
</feature>